<dbReference type="RefSeq" id="WP_406787173.1">
    <property type="nucleotide sequence ID" value="NZ_JBJIAA010000006.1"/>
</dbReference>
<dbReference type="PANTHER" id="PTHR42867">
    <property type="entry name" value="MEMBRANE PROTEIN-RELATED"/>
    <property type="match status" value="1"/>
</dbReference>
<proteinExistence type="predicted"/>
<organism evidence="2 3">
    <name type="scientific">Clostridium neuense</name>
    <dbReference type="NCBI Taxonomy" id="1728934"/>
    <lineage>
        <taxon>Bacteria</taxon>
        <taxon>Bacillati</taxon>
        <taxon>Bacillota</taxon>
        <taxon>Clostridia</taxon>
        <taxon>Eubacteriales</taxon>
        <taxon>Clostridiaceae</taxon>
        <taxon>Clostridium</taxon>
    </lineage>
</organism>
<feature type="transmembrane region" description="Helical" evidence="1">
    <location>
        <begin position="108"/>
        <end position="132"/>
    </location>
</feature>
<protein>
    <submittedName>
        <fullName evidence="2">DUF1385 domain-containing protein</fullName>
    </submittedName>
</protein>
<keyword evidence="1" id="KW-1133">Transmembrane helix</keyword>
<feature type="transmembrane region" description="Helical" evidence="1">
    <location>
        <begin position="237"/>
        <end position="255"/>
    </location>
</feature>
<name>A0ABW8TFQ8_9CLOT</name>
<evidence type="ECO:0000313" key="2">
    <source>
        <dbReference type="EMBL" id="MFL0250505.1"/>
    </source>
</evidence>
<evidence type="ECO:0000256" key="1">
    <source>
        <dbReference type="SAM" id="Phobius"/>
    </source>
</evidence>
<keyword evidence="1" id="KW-0472">Membrane</keyword>
<sequence length="314" mass="35556">MSRKTSVGGQAVIEGVMMRGTKGIATAVRTSDGDINVKFEAVVPYSKKNKFFSIPIIRGFVSLIESLVIGIKTLNYSASLFEGEEEEEEPSKFEKWIERVLGDKVNDLIIGFSLIVSLIFAITIFFIIPTFAANLFFKLKLNNIALNFIEGVIRVIIFIAYIYLIGKMSDINRVFQYHGAEHKTVFCYENEDELTPENASKYSRFHPRCGTNFLFLVMIVSIIVFSFTKWSSLPERILSRVLLLPVVSGVTYEIIRWMGKSKSSISHIFAYPGLMLQKLTTREPDYSQLEVAIKALKVAEGIEQEDEEGENIEE</sequence>
<keyword evidence="3" id="KW-1185">Reference proteome</keyword>
<keyword evidence="1" id="KW-0812">Transmembrane</keyword>
<evidence type="ECO:0000313" key="3">
    <source>
        <dbReference type="Proteomes" id="UP001623592"/>
    </source>
</evidence>
<dbReference type="InterPro" id="IPR010787">
    <property type="entry name" value="DUF1385"/>
</dbReference>
<gene>
    <name evidence="2" type="ORF">ACJDT4_08735</name>
</gene>
<accession>A0ABW8TFQ8</accession>
<dbReference type="EMBL" id="JBJIAA010000006">
    <property type="protein sequence ID" value="MFL0250505.1"/>
    <property type="molecule type" value="Genomic_DNA"/>
</dbReference>
<dbReference type="Proteomes" id="UP001623592">
    <property type="component" value="Unassembled WGS sequence"/>
</dbReference>
<feature type="transmembrane region" description="Helical" evidence="1">
    <location>
        <begin position="213"/>
        <end position="231"/>
    </location>
</feature>
<dbReference type="PANTHER" id="PTHR42867:SF1">
    <property type="entry name" value="MEMBRANE PROTEIN-RELATED"/>
    <property type="match status" value="1"/>
</dbReference>
<feature type="transmembrane region" description="Helical" evidence="1">
    <location>
        <begin position="144"/>
        <end position="164"/>
    </location>
</feature>
<dbReference type="Pfam" id="PF07136">
    <property type="entry name" value="DUF1385"/>
    <property type="match status" value="1"/>
</dbReference>
<reference evidence="2 3" key="1">
    <citation type="submission" date="2024-11" db="EMBL/GenBank/DDBJ databases">
        <authorList>
            <person name="Heng Y.C."/>
            <person name="Lim A.C.H."/>
            <person name="Lee J.K.Y."/>
            <person name="Kittelmann S."/>
        </authorList>
    </citation>
    <scope>NUCLEOTIDE SEQUENCE [LARGE SCALE GENOMIC DNA]</scope>
    <source>
        <strain evidence="2 3">WILCCON 0114</strain>
    </source>
</reference>
<comment type="caution">
    <text evidence="2">The sequence shown here is derived from an EMBL/GenBank/DDBJ whole genome shotgun (WGS) entry which is preliminary data.</text>
</comment>